<evidence type="ECO:0000313" key="2">
    <source>
        <dbReference type="EMBL" id="PDW03949.1"/>
    </source>
</evidence>
<dbReference type="Pfam" id="PF12770">
    <property type="entry name" value="CHAT"/>
    <property type="match status" value="1"/>
</dbReference>
<evidence type="ECO:0000259" key="1">
    <source>
        <dbReference type="Pfam" id="PF12770"/>
    </source>
</evidence>
<reference evidence="3" key="1">
    <citation type="submission" date="2017-08" db="EMBL/GenBank/DDBJ databases">
        <authorList>
            <person name="Grouzdev D.S."/>
            <person name="Gaisin V.A."/>
            <person name="Rysina M.S."/>
            <person name="Gorlenko V.M."/>
        </authorList>
    </citation>
    <scope>NUCLEOTIDE SEQUENCE [LARGE SCALE GENOMIC DNA]</scope>
    <source>
        <strain evidence="3">Kir15-3F</strain>
    </source>
</reference>
<gene>
    <name evidence="2" type="ORF">CJ255_06235</name>
</gene>
<sequence length="478" mass="50051">MPPDAVDLTLAIRSGAGGYFAEAHLINPQSEAPVTLVAEVALAFDLQGLLALRLDHSSYGKALTSQLFHSPALRAAWQRALALADGLNAPLRLRLRLALNAPELHALRWEALHDPLTDAPLALDERLRLVRELASAETRPLTLAPKPTLRALLAVANPRNGKQYGLAELDGDGEAARARRALGDLPLTLVGNMSGALAQVATLTTIQAALRDGPAIFALVAHAMHGDEGTLLYLEDTAGQVAPTAGAEFAQMLNQLAQPPLLVVLMACEGGGNGYATAALAALGPLLAQAGVGAVVAMQDRLSLGAAREFLPALFRELLRDGQIDRAVAVARSALREGSEWATPALWLRTRSGALWREQVVPPTSPGLHIGGNVGTIQQINVSGGSVGSIIGQQVNTHDTSPAPAGGSSDLITTQRQRLETHRATLAHYLNQLAITGSAHARPEVTHGIRDARAGIARAKAALAALGAPAEHHPDDTE</sequence>
<dbReference type="OrthoDB" id="163100at2"/>
<keyword evidence="3" id="KW-1185">Reference proteome</keyword>
<comment type="caution">
    <text evidence="2">The sequence shown here is derived from an EMBL/GenBank/DDBJ whole genome shotgun (WGS) entry which is preliminary data.</text>
</comment>
<dbReference type="AlphaFoldDB" id="A0A2A6RM63"/>
<proteinExistence type="predicted"/>
<organism evidence="2 3">
    <name type="scientific">Candidatus Viridilinea mediisalina</name>
    <dbReference type="NCBI Taxonomy" id="2024553"/>
    <lineage>
        <taxon>Bacteria</taxon>
        <taxon>Bacillati</taxon>
        <taxon>Chloroflexota</taxon>
        <taxon>Chloroflexia</taxon>
        <taxon>Chloroflexales</taxon>
        <taxon>Chloroflexineae</taxon>
        <taxon>Oscillochloridaceae</taxon>
        <taxon>Candidatus Viridilinea</taxon>
    </lineage>
</organism>
<name>A0A2A6RM63_9CHLR</name>
<dbReference type="InterPro" id="IPR024983">
    <property type="entry name" value="CHAT_dom"/>
</dbReference>
<feature type="domain" description="CHAT" evidence="1">
    <location>
        <begin position="59"/>
        <end position="347"/>
    </location>
</feature>
<accession>A0A2A6RM63</accession>
<protein>
    <recommendedName>
        <fullName evidence="1">CHAT domain-containing protein</fullName>
    </recommendedName>
</protein>
<evidence type="ECO:0000313" key="3">
    <source>
        <dbReference type="Proteomes" id="UP000220527"/>
    </source>
</evidence>
<dbReference type="Proteomes" id="UP000220527">
    <property type="component" value="Unassembled WGS sequence"/>
</dbReference>
<dbReference type="RefSeq" id="WP_097643229.1">
    <property type="nucleotide sequence ID" value="NZ_NQWI01000018.1"/>
</dbReference>
<dbReference type="EMBL" id="NQWI01000018">
    <property type="protein sequence ID" value="PDW03949.1"/>
    <property type="molecule type" value="Genomic_DNA"/>
</dbReference>